<organism evidence="2 3">
    <name type="scientific">Sphaerisporangium dianthi</name>
    <dbReference type="NCBI Taxonomy" id="1436120"/>
    <lineage>
        <taxon>Bacteria</taxon>
        <taxon>Bacillati</taxon>
        <taxon>Actinomycetota</taxon>
        <taxon>Actinomycetes</taxon>
        <taxon>Streptosporangiales</taxon>
        <taxon>Streptosporangiaceae</taxon>
        <taxon>Sphaerisporangium</taxon>
    </lineage>
</organism>
<keyword evidence="3" id="KW-1185">Reference proteome</keyword>
<name>A0ABV9CKB0_9ACTN</name>
<evidence type="ECO:0000313" key="2">
    <source>
        <dbReference type="EMBL" id="MFC4533290.1"/>
    </source>
</evidence>
<dbReference type="CDD" id="cd00093">
    <property type="entry name" value="HTH_XRE"/>
    <property type="match status" value="1"/>
</dbReference>
<feature type="domain" description="HTH cro/C1-type" evidence="1">
    <location>
        <begin position="21"/>
        <end position="75"/>
    </location>
</feature>
<dbReference type="Pfam" id="PF19054">
    <property type="entry name" value="DUF5753"/>
    <property type="match status" value="1"/>
</dbReference>
<comment type="caution">
    <text evidence="2">The sequence shown here is derived from an EMBL/GenBank/DDBJ whole genome shotgun (WGS) entry which is preliminary data.</text>
</comment>
<dbReference type="InterPro" id="IPR001387">
    <property type="entry name" value="Cro/C1-type_HTH"/>
</dbReference>
<dbReference type="Pfam" id="PF13560">
    <property type="entry name" value="HTH_31"/>
    <property type="match status" value="1"/>
</dbReference>
<dbReference type="InterPro" id="IPR043917">
    <property type="entry name" value="DUF5753"/>
</dbReference>
<dbReference type="SUPFAM" id="SSF47413">
    <property type="entry name" value="lambda repressor-like DNA-binding domains"/>
    <property type="match status" value="1"/>
</dbReference>
<sequence length="273" mass="30791">MSVPPDPDPAVRPLVHLGAEMRKHRIRSDMTQQRLAGIIQFSQSLVGFVERGVRNPSQNFMQRYDDAVQADGELVRLWAHLTRGASPRWFRNWLDVEREAHTLHSWEPLVVPGLLQVEDYARVVISGEPGLTEEQAETAVQARLERQNILTLSARPMLWVVLDEGVLRRPIGGEKIMRRQLARLLEVAESPRVSIQIVPLALGATTGTSGAFIIAQLRGGADTVYIESATHGRVTNRLEDVEMIRARYDKIRADAHPQHVSIELIREAQKSWT</sequence>
<dbReference type="Gene3D" id="1.10.260.40">
    <property type="entry name" value="lambda repressor-like DNA-binding domains"/>
    <property type="match status" value="1"/>
</dbReference>
<accession>A0ABV9CKB0</accession>
<evidence type="ECO:0000313" key="3">
    <source>
        <dbReference type="Proteomes" id="UP001596004"/>
    </source>
</evidence>
<dbReference type="RefSeq" id="WP_380842584.1">
    <property type="nucleotide sequence ID" value="NZ_JBHSFP010000014.1"/>
</dbReference>
<protein>
    <submittedName>
        <fullName evidence="2">Scr1 family TA system antitoxin-like transcriptional regulator</fullName>
    </submittedName>
</protein>
<dbReference type="PROSITE" id="PS50943">
    <property type="entry name" value="HTH_CROC1"/>
    <property type="match status" value="1"/>
</dbReference>
<dbReference type="EMBL" id="JBHSFP010000014">
    <property type="protein sequence ID" value="MFC4533290.1"/>
    <property type="molecule type" value="Genomic_DNA"/>
</dbReference>
<proteinExistence type="predicted"/>
<dbReference type="SMART" id="SM00530">
    <property type="entry name" value="HTH_XRE"/>
    <property type="match status" value="1"/>
</dbReference>
<dbReference type="InterPro" id="IPR010982">
    <property type="entry name" value="Lambda_DNA-bd_dom_sf"/>
</dbReference>
<gene>
    <name evidence="2" type="ORF">ACFO60_21160</name>
</gene>
<evidence type="ECO:0000259" key="1">
    <source>
        <dbReference type="PROSITE" id="PS50943"/>
    </source>
</evidence>
<reference evidence="3" key="1">
    <citation type="journal article" date="2019" name="Int. J. Syst. Evol. Microbiol.">
        <title>The Global Catalogue of Microorganisms (GCM) 10K type strain sequencing project: providing services to taxonomists for standard genome sequencing and annotation.</title>
        <authorList>
            <consortium name="The Broad Institute Genomics Platform"/>
            <consortium name="The Broad Institute Genome Sequencing Center for Infectious Disease"/>
            <person name="Wu L."/>
            <person name="Ma J."/>
        </authorList>
    </citation>
    <scope>NUCLEOTIDE SEQUENCE [LARGE SCALE GENOMIC DNA]</scope>
    <source>
        <strain evidence="3">CGMCC 4.7132</strain>
    </source>
</reference>
<dbReference type="Proteomes" id="UP001596004">
    <property type="component" value="Unassembled WGS sequence"/>
</dbReference>